<evidence type="ECO:0000313" key="13">
    <source>
        <dbReference type="EMBL" id="MFK2931203.1"/>
    </source>
</evidence>
<keyword evidence="8" id="KW-0479">Metal-binding</keyword>
<evidence type="ECO:0000256" key="11">
    <source>
        <dbReference type="ARBA" id="ARBA00023052"/>
    </source>
</evidence>
<evidence type="ECO:0000259" key="12">
    <source>
        <dbReference type="SMART" id="SM00861"/>
    </source>
</evidence>
<comment type="cofactor">
    <cofactor evidence="1">
        <name>Ca(2+)</name>
        <dbReference type="ChEBI" id="CHEBI:29108"/>
    </cofactor>
</comment>
<dbReference type="Pfam" id="PF02780">
    <property type="entry name" value="Transketolase_C"/>
    <property type="match status" value="1"/>
</dbReference>
<dbReference type="EMBL" id="JADIKL010000004">
    <property type="protein sequence ID" value="MFK2931203.1"/>
    <property type="molecule type" value="Genomic_DNA"/>
</dbReference>
<keyword evidence="11" id="KW-0786">Thiamine pyrophosphate</keyword>
<proteinExistence type="inferred from homology"/>
<dbReference type="InterPro" id="IPR033248">
    <property type="entry name" value="Transketolase_C"/>
</dbReference>
<dbReference type="CDD" id="cd07033">
    <property type="entry name" value="TPP_PYR_DXS_TK_like"/>
    <property type="match status" value="1"/>
</dbReference>
<comment type="cofactor">
    <cofactor evidence="4">
        <name>thiamine diphosphate</name>
        <dbReference type="ChEBI" id="CHEBI:58937"/>
    </cofactor>
</comment>
<keyword evidence="14" id="KW-1185">Reference proteome</keyword>
<dbReference type="InterPro" id="IPR029061">
    <property type="entry name" value="THDP-binding"/>
</dbReference>
<dbReference type="EC" id="2.2.1.1" evidence="13"/>
<name>A0ABW8KJD0_9GAMM</name>
<dbReference type="InterPro" id="IPR005474">
    <property type="entry name" value="Transketolase_N"/>
</dbReference>
<dbReference type="Gene3D" id="3.40.50.920">
    <property type="match status" value="1"/>
</dbReference>
<evidence type="ECO:0000256" key="7">
    <source>
        <dbReference type="ARBA" id="ARBA00022679"/>
    </source>
</evidence>
<dbReference type="Proteomes" id="UP001620397">
    <property type="component" value="Unassembled WGS sequence"/>
</dbReference>
<dbReference type="NCBIfam" id="NF004559">
    <property type="entry name" value="PRK05899.2-5"/>
    <property type="match status" value="1"/>
</dbReference>
<evidence type="ECO:0000256" key="10">
    <source>
        <dbReference type="ARBA" id="ARBA00022842"/>
    </source>
</evidence>
<keyword evidence="7 13" id="KW-0808">Transferase</keyword>
<comment type="caution">
    <text evidence="13">The sequence shown here is derived from an EMBL/GenBank/DDBJ whole genome shotgun (WGS) entry which is preliminary data.</text>
</comment>
<organism evidence="13 14">
    <name type="scientific">Dyella agri</name>
    <dbReference type="NCBI Taxonomy" id="1926869"/>
    <lineage>
        <taxon>Bacteria</taxon>
        <taxon>Pseudomonadati</taxon>
        <taxon>Pseudomonadota</taxon>
        <taxon>Gammaproteobacteria</taxon>
        <taxon>Lysobacterales</taxon>
        <taxon>Rhodanobacteraceae</taxon>
        <taxon>Dyella</taxon>
    </lineage>
</organism>
<dbReference type="GO" id="GO:0004802">
    <property type="term" value="F:transketolase activity"/>
    <property type="evidence" value="ECO:0007669"/>
    <property type="project" value="UniProtKB-EC"/>
</dbReference>
<dbReference type="PANTHER" id="PTHR43195">
    <property type="entry name" value="TRANSKETOLASE"/>
    <property type="match status" value="1"/>
</dbReference>
<evidence type="ECO:0000256" key="6">
    <source>
        <dbReference type="ARBA" id="ARBA00011738"/>
    </source>
</evidence>
<dbReference type="SMART" id="SM00861">
    <property type="entry name" value="Transket_pyr"/>
    <property type="match status" value="1"/>
</dbReference>
<keyword evidence="9" id="KW-0106">Calcium</keyword>
<dbReference type="InterPro" id="IPR051424">
    <property type="entry name" value="Transketolase-like"/>
</dbReference>
<dbReference type="SUPFAM" id="SSF52518">
    <property type="entry name" value="Thiamin diphosphate-binding fold (THDP-binding)"/>
    <property type="match status" value="2"/>
</dbReference>
<dbReference type="Pfam" id="PF02779">
    <property type="entry name" value="Transket_pyr"/>
    <property type="match status" value="1"/>
</dbReference>
<comment type="cofactor">
    <cofactor evidence="2">
        <name>Mn(2+)</name>
        <dbReference type="ChEBI" id="CHEBI:29035"/>
    </cofactor>
</comment>
<dbReference type="SUPFAM" id="SSF52922">
    <property type="entry name" value="TK C-terminal domain-like"/>
    <property type="match status" value="1"/>
</dbReference>
<feature type="domain" description="Transketolase-like pyrimidine-binding" evidence="12">
    <location>
        <begin position="342"/>
        <end position="514"/>
    </location>
</feature>
<dbReference type="InterPro" id="IPR005475">
    <property type="entry name" value="Transketolase-like_Pyr-bd"/>
</dbReference>
<comment type="cofactor">
    <cofactor evidence="3">
        <name>Mg(2+)</name>
        <dbReference type="ChEBI" id="CHEBI:18420"/>
    </cofactor>
</comment>
<evidence type="ECO:0000256" key="3">
    <source>
        <dbReference type="ARBA" id="ARBA00001946"/>
    </source>
</evidence>
<evidence type="ECO:0000256" key="2">
    <source>
        <dbReference type="ARBA" id="ARBA00001936"/>
    </source>
</evidence>
<evidence type="ECO:0000256" key="8">
    <source>
        <dbReference type="ARBA" id="ARBA00022723"/>
    </source>
</evidence>
<protein>
    <submittedName>
        <fullName evidence="13">Transketolase</fullName>
        <ecNumber evidence="13">2.2.1.1</ecNumber>
    </submittedName>
</protein>
<dbReference type="Pfam" id="PF00456">
    <property type="entry name" value="Transketolase_N"/>
    <property type="match status" value="1"/>
</dbReference>
<evidence type="ECO:0000256" key="5">
    <source>
        <dbReference type="ARBA" id="ARBA00007131"/>
    </source>
</evidence>
<comment type="similarity">
    <text evidence="5">Belongs to the transketolase family.</text>
</comment>
<evidence type="ECO:0000256" key="1">
    <source>
        <dbReference type="ARBA" id="ARBA00001913"/>
    </source>
</evidence>
<keyword evidence="10" id="KW-0460">Magnesium</keyword>
<reference evidence="13 14" key="1">
    <citation type="submission" date="2020-10" db="EMBL/GenBank/DDBJ databases">
        <title>Phylogeny of dyella-like bacteria.</title>
        <authorList>
            <person name="Fu J."/>
        </authorList>
    </citation>
    <scope>NUCLEOTIDE SEQUENCE [LARGE SCALE GENOMIC DNA]</scope>
    <source>
        <strain evidence="13 14">DKC-1</strain>
    </source>
</reference>
<dbReference type="PANTHER" id="PTHR43195:SF1">
    <property type="entry name" value="FI06132P-RELATED"/>
    <property type="match status" value="1"/>
</dbReference>
<accession>A0ABW8KJD0</accession>
<dbReference type="Gene3D" id="3.40.50.970">
    <property type="match status" value="2"/>
</dbReference>
<evidence type="ECO:0000313" key="14">
    <source>
        <dbReference type="Proteomes" id="UP001620397"/>
    </source>
</evidence>
<evidence type="ECO:0000256" key="4">
    <source>
        <dbReference type="ARBA" id="ARBA00001964"/>
    </source>
</evidence>
<comment type="subunit">
    <text evidence="6">Homodimer.</text>
</comment>
<dbReference type="InterPro" id="IPR009014">
    <property type="entry name" value="Transketo_C/PFOR_II"/>
</dbReference>
<gene>
    <name evidence="13" type="ORF">ISP14_10405</name>
</gene>
<evidence type="ECO:0000256" key="9">
    <source>
        <dbReference type="ARBA" id="ARBA00022837"/>
    </source>
</evidence>
<sequence length="657" mass="69241">MGMIEQAIRAKAIELGKLAIRATTSAGSGHPTTALSLAHLITVLMYRVMRWDPAHPDAEGSDRLVLSEGHGVPIIYAACADLGVTITPGGQPRAMSMDDLMSLRSIGSPIDGHPNPILGFPFFDAATGSLGQGLSVSAGLATAARVRGLDKTTFCIMGDGEAREGQVWEAMDFVADHRLTSVVAIMNCNTLGQSDFVADAQGWQALEHKAEAFGWTTIVIDGHHPTEIEDTLRRRRDLGAGRPLCVIARTVKGWGVPSLFGAGHHGVPVPKDKLHLALAELDKRAVEQGVDDLDPVAAAEALRPTSPPPWTSTRTTRAPMEFDAAVAAVPKVAHALAEEKKMSPRRAFGLALKALGAANSRVVALDADVKNSTYALDFANAYPERYFEARIAEQNMVSAAAGLASGGMVPFASTFGRFLERAFDQIEMAIVGGANLKLVGTHVGVTLASDGPSQMAIADIGFMRAFSHSTDGRGNPSVTVLTPCDAVSTYAMVLAMADFSSACYLRAVRADLPILYETDASFPFRGHKVLCERTHGDRHIVLAASGYLVHSCLKAAGKLTEAGIGVTVVDGYALPMDADPVLALAGTKGAILVVEDNYVGGLASELAEAAAARENSPTVRSLLVHVMPKSGRSADDVLDYVHLSVNDIVAAATEAAR</sequence>